<reference evidence="5 6" key="1">
    <citation type="submission" date="2016-10" db="EMBL/GenBank/DDBJ databases">
        <authorList>
            <person name="de Groot N.N."/>
        </authorList>
    </citation>
    <scope>NUCLEOTIDE SEQUENCE [LARGE SCALE GENOMIC DNA]</scope>
    <source>
        <strain evidence="5 6">DSM 23126</strain>
    </source>
</reference>
<dbReference type="InterPro" id="IPR008201">
    <property type="entry name" value="HepT-like"/>
</dbReference>
<keyword evidence="2" id="KW-0540">Nuclease</keyword>
<dbReference type="AlphaFoldDB" id="A0A1H2XKK7"/>
<comment type="similarity">
    <text evidence="4">Belongs to the HepT RNase toxin family.</text>
</comment>
<dbReference type="EMBL" id="FNNC01000007">
    <property type="protein sequence ID" value="SDW93228.1"/>
    <property type="molecule type" value="Genomic_DNA"/>
</dbReference>
<evidence type="ECO:0000313" key="6">
    <source>
        <dbReference type="Proteomes" id="UP000199488"/>
    </source>
</evidence>
<sequence>MYFVDRKQIEDRLQYMEQLGRIYKQVREESTAGTQLALERLAHGWIEALIDVGNQMIDGFIMRDPGSYEDILDILEDERVLESEVISRLKPLVAFRKKLVQEFTAIESAEIKQVLEEAEPAVEKVSPSVRNYLEEELGPVSAFLPEEKDTQE</sequence>
<evidence type="ECO:0000256" key="3">
    <source>
        <dbReference type="ARBA" id="ARBA00022801"/>
    </source>
</evidence>
<organism evidence="5 6">
    <name type="scientific">Marinococcus luteus</name>
    <dbReference type="NCBI Taxonomy" id="1122204"/>
    <lineage>
        <taxon>Bacteria</taxon>
        <taxon>Bacillati</taxon>
        <taxon>Bacillota</taxon>
        <taxon>Bacilli</taxon>
        <taxon>Bacillales</taxon>
        <taxon>Bacillaceae</taxon>
        <taxon>Marinococcus</taxon>
    </lineage>
</organism>
<evidence type="ECO:0000313" key="5">
    <source>
        <dbReference type="EMBL" id="SDW93228.1"/>
    </source>
</evidence>
<dbReference type="GO" id="GO:0110001">
    <property type="term" value="C:toxin-antitoxin complex"/>
    <property type="evidence" value="ECO:0007669"/>
    <property type="project" value="InterPro"/>
</dbReference>
<protein>
    <submittedName>
        <fullName evidence="5">Uncharacterized conserved protein YutE, UPF0331/DUF86 family</fullName>
    </submittedName>
</protein>
<name>A0A1H2XKK7_9BACI</name>
<dbReference type="PANTHER" id="PTHR33397:SF5">
    <property type="entry name" value="RNASE YUTE-RELATED"/>
    <property type="match status" value="1"/>
</dbReference>
<dbReference type="Gene3D" id="1.20.120.580">
    <property type="entry name" value="bsu32300-like"/>
    <property type="match status" value="1"/>
</dbReference>
<dbReference type="InterPro" id="IPR037038">
    <property type="entry name" value="HepT-like_sf"/>
</dbReference>
<keyword evidence="3" id="KW-0378">Hydrolase</keyword>
<dbReference type="RefSeq" id="WP_091616388.1">
    <property type="nucleotide sequence ID" value="NZ_FNNC01000007.1"/>
</dbReference>
<dbReference type="Pfam" id="PF01934">
    <property type="entry name" value="HepT-like"/>
    <property type="match status" value="1"/>
</dbReference>
<keyword evidence="6" id="KW-1185">Reference proteome</keyword>
<proteinExistence type="inferred from homology"/>
<dbReference type="Proteomes" id="UP000199488">
    <property type="component" value="Unassembled WGS sequence"/>
</dbReference>
<evidence type="ECO:0000256" key="4">
    <source>
        <dbReference type="ARBA" id="ARBA00024207"/>
    </source>
</evidence>
<dbReference type="GO" id="GO:0004540">
    <property type="term" value="F:RNA nuclease activity"/>
    <property type="evidence" value="ECO:0007669"/>
    <property type="project" value="InterPro"/>
</dbReference>
<dbReference type="InterPro" id="IPR052379">
    <property type="entry name" value="Type_VII_TA_RNase"/>
</dbReference>
<dbReference type="GO" id="GO:0016787">
    <property type="term" value="F:hydrolase activity"/>
    <property type="evidence" value="ECO:0007669"/>
    <property type="project" value="UniProtKB-KW"/>
</dbReference>
<evidence type="ECO:0000256" key="2">
    <source>
        <dbReference type="ARBA" id="ARBA00022722"/>
    </source>
</evidence>
<keyword evidence="1" id="KW-1277">Toxin-antitoxin system</keyword>
<dbReference type="PANTHER" id="PTHR33397">
    <property type="entry name" value="UPF0331 PROTEIN YUTE"/>
    <property type="match status" value="1"/>
</dbReference>
<dbReference type="STRING" id="1122204.SAMN05421781_2791"/>
<dbReference type="OrthoDB" id="2375467at2"/>
<accession>A0A1H2XKK7</accession>
<gene>
    <name evidence="5" type="ORF">SAMN05421781_2791</name>
</gene>
<evidence type="ECO:0000256" key="1">
    <source>
        <dbReference type="ARBA" id="ARBA00022649"/>
    </source>
</evidence>